<evidence type="ECO:0000256" key="2">
    <source>
        <dbReference type="ARBA" id="ARBA00022448"/>
    </source>
</evidence>
<keyword evidence="5 7" id="KW-0067">ATP-binding</keyword>
<keyword evidence="2" id="KW-0813">Transport</keyword>
<dbReference type="InterPro" id="IPR050763">
    <property type="entry name" value="ABC_transporter_ATP-binding"/>
</dbReference>
<accession>A0ABS6W483</accession>
<dbReference type="GO" id="GO:0005524">
    <property type="term" value="F:ATP binding"/>
    <property type="evidence" value="ECO:0007669"/>
    <property type="project" value="UniProtKB-KW"/>
</dbReference>
<dbReference type="Proteomes" id="UP000719267">
    <property type="component" value="Unassembled WGS sequence"/>
</dbReference>
<sequence length="301" mass="33966">MGIEVKGISKFYGAQQALKEISFEINSGEIVGFLGPNGAGKSTTMKILTGYLAASKGVAKINGLDIATDKLKIQQQIGYLPEHNPLYLDMYVREYLGFNAKVYQTPKEEIEKVIQLTGLTPEANKKIGELSKGYRQRVGLATALLHHPSVLILDEPTTGLDPNQLVEIRELIKKIGKEKTIFLSTHIMQEVEAVCDRVIIINDGEIVADKKLKELTEDNEQIVVVEFDYRIEMIALQRLPQLKEVKNPAGFVYEITFKTSKDMRPVVFDFAHDNGLKILQLHQKNKNLEELFRDLTQKQKV</sequence>
<evidence type="ECO:0000313" key="8">
    <source>
        <dbReference type="Proteomes" id="UP000719267"/>
    </source>
</evidence>
<feature type="domain" description="ABC transporter" evidence="6">
    <location>
        <begin position="3"/>
        <end position="228"/>
    </location>
</feature>
<organism evidence="7 8">
    <name type="scientific">Mesonia aestuariivivens</name>
    <dbReference type="NCBI Taxonomy" id="2796128"/>
    <lineage>
        <taxon>Bacteria</taxon>
        <taxon>Pseudomonadati</taxon>
        <taxon>Bacteroidota</taxon>
        <taxon>Flavobacteriia</taxon>
        <taxon>Flavobacteriales</taxon>
        <taxon>Flavobacteriaceae</taxon>
        <taxon>Mesonia</taxon>
    </lineage>
</organism>
<evidence type="ECO:0000256" key="4">
    <source>
        <dbReference type="ARBA" id="ARBA00022741"/>
    </source>
</evidence>
<dbReference type="InterPro" id="IPR003593">
    <property type="entry name" value="AAA+_ATPase"/>
</dbReference>
<evidence type="ECO:0000259" key="6">
    <source>
        <dbReference type="PROSITE" id="PS50893"/>
    </source>
</evidence>
<dbReference type="InterPro" id="IPR003439">
    <property type="entry name" value="ABC_transporter-like_ATP-bd"/>
</dbReference>
<dbReference type="RefSeq" id="WP_219040944.1">
    <property type="nucleotide sequence ID" value="NZ_JAHWDF010000015.1"/>
</dbReference>
<proteinExistence type="inferred from homology"/>
<reference evidence="7 8" key="1">
    <citation type="submission" date="2021-07" db="EMBL/GenBank/DDBJ databases">
        <title>Mesonia aestuariivivens sp. nov., isolated from a tidal flat.</title>
        <authorList>
            <person name="Kim Y.-O."/>
            <person name="Yoon J.-H."/>
        </authorList>
    </citation>
    <scope>NUCLEOTIDE SEQUENCE [LARGE SCALE GENOMIC DNA]</scope>
    <source>
        <strain evidence="7 8">JHPTF-M18</strain>
    </source>
</reference>
<keyword evidence="4" id="KW-0547">Nucleotide-binding</keyword>
<dbReference type="PROSITE" id="PS50893">
    <property type="entry name" value="ABC_TRANSPORTER_2"/>
    <property type="match status" value="1"/>
</dbReference>
<comment type="similarity">
    <text evidence="1">Belongs to the ABC transporter superfamily.</text>
</comment>
<evidence type="ECO:0000256" key="3">
    <source>
        <dbReference type="ARBA" id="ARBA00022458"/>
    </source>
</evidence>
<evidence type="ECO:0000256" key="5">
    <source>
        <dbReference type="ARBA" id="ARBA00022840"/>
    </source>
</evidence>
<dbReference type="Pfam" id="PF00005">
    <property type="entry name" value="ABC_tran"/>
    <property type="match status" value="1"/>
</dbReference>
<keyword evidence="3" id="KW-0536">Nodulation</keyword>
<dbReference type="PANTHER" id="PTHR42711">
    <property type="entry name" value="ABC TRANSPORTER ATP-BINDING PROTEIN"/>
    <property type="match status" value="1"/>
</dbReference>
<protein>
    <submittedName>
        <fullName evidence="7">Gliding motility-associated ABC transporter ATP-binding subunit GldA</fullName>
    </submittedName>
</protein>
<dbReference type="PANTHER" id="PTHR42711:SF5">
    <property type="entry name" value="ABC TRANSPORTER ATP-BINDING PROTEIN NATA"/>
    <property type="match status" value="1"/>
</dbReference>
<dbReference type="EMBL" id="JAHWDF010000015">
    <property type="protein sequence ID" value="MBW2962665.1"/>
    <property type="molecule type" value="Genomic_DNA"/>
</dbReference>
<dbReference type="NCBIfam" id="TIGR03522">
    <property type="entry name" value="GldA_ABC_ATP"/>
    <property type="match status" value="1"/>
</dbReference>
<gene>
    <name evidence="7" type="primary">gldA</name>
    <name evidence="7" type="ORF">KW502_12770</name>
</gene>
<dbReference type="SMART" id="SM00382">
    <property type="entry name" value="AAA"/>
    <property type="match status" value="1"/>
</dbReference>
<dbReference type="CDD" id="cd03230">
    <property type="entry name" value="ABC_DR_subfamily_A"/>
    <property type="match status" value="1"/>
</dbReference>
<evidence type="ECO:0000313" key="7">
    <source>
        <dbReference type="EMBL" id="MBW2962665.1"/>
    </source>
</evidence>
<evidence type="ECO:0000256" key="1">
    <source>
        <dbReference type="ARBA" id="ARBA00005417"/>
    </source>
</evidence>
<dbReference type="InterPro" id="IPR019864">
    <property type="entry name" value="Motility-assoc_ABC_GldA"/>
</dbReference>
<name>A0ABS6W483_9FLAO</name>
<keyword evidence="8" id="KW-1185">Reference proteome</keyword>
<comment type="caution">
    <text evidence="7">The sequence shown here is derived from an EMBL/GenBank/DDBJ whole genome shotgun (WGS) entry which is preliminary data.</text>
</comment>